<protein>
    <submittedName>
        <fullName evidence="1">Uncharacterized protein</fullName>
    </submittedName>
</protein>
<sequence>MISENDKFNDLTVNTSGWLADGINPGRERAGRDNNVTVNHQTNIKAAGIGGVRTLR</sequence>
<evidence type="ECO:0000313" key="1">
    <source>
        <dbReference type="EMBL" id="AKJ19182.1"/>
    </source>
</evidence>
<dbReference type="EMBL" id="KP975077">
    <property type="protein sequence ID" value="AKJ19182.1"/>
    <property type="molecule type" value="Genomic_DNA"/>
</dbReference>
<accession>A0A0G3B2Y9</accession>
<dbReference type="AlphaFoldDB" id="A0A0G3B2Y9"/>
<keyword evidence="1" id="KW-0614">Plasmid</keyword>
<organism evidence="1">
    <name type="scientific">Enterobacter cloacae</name>
    <dbReference type="NCBI Taxonomy" id="550"/>
    <lineage>
        <taxon>Bacteria</taxon>
        <taxon>Pseudomonadati</taxon>
        <taxon>Pseudomonadota</taxon>
        <taxon>Gammaproteobacteria</taxon>
        <taxon>Enterobacterales</taxon>
        <taxon>Enterobacteriaceae</taxon>
        <taxon>Enterobacter</taxon>
        <taxon>Enterobacter cloacae complex</taxon>
    </lineage>
</organism>
<reference evidence="1" key="1">
    <citation type="submission" date="2015-03" db="EMBL/GenBank/DDBJ databases">
        <title>Allelic Variants of blaVIM Reside on Diverse Mobile Genetic Elements in Gram-negative Clinical Isolates from the USA.</title>
        <authorList>
            <person name="McGann P."/>
            <person name="Snesrud E."/>
            <person name="Ong A.C."/>
            <person name="Clifford R."/>
            <person name="Kwak Y.I."/>
            <person name="Steele E.D."/>
            <person name="Rabinowitz R."/>
            <person name="Waterman P.E."/>
            <person name="Lesho E."/>
        </authorList>
    </citation>
    <scope>NUCLEOTIDE SEQUENCE</scope>
    <source>
        <strain evidence="1">MRSN17626</strain>
        <plasmid evidence="1">pMRVIM0813</plasmid>
    </source>
</reference>
<proteinExistence type="predicted"/>
<geneLocation type="plasmid" evidence="1">
    <name>pMRVIM0813</name>
</geneLocation>
<name>A0A0G3B2Y9_ENTCL</name>